<dbReference type="PANTHER" id="PTHR33420">
    <property type="entry name" value="FIMBRIAL SUBUNIT ELFA-RELATED"/>
    <property type="match status" value="1"/>
</dbReference>
<comment type="subcellular location">
    <subcellularLocation>
        <location evidence="1">Fimbrium</location>
    </subcellularLocation>
</comment>
<dbReference type="HOGENOM" id="CLU_088965_0_0_6"/>
<dbReference type="GO" id="GO:0009289">
    <property type="term" value="C:pilus"/>
    <property type="evidence" value="ECO:0007669"/>
    <property type="project" value="UniProtKB-SubCell"/>
</dbReference>
<evidence type="ECO:0000256" key="5">
    <source>
        <dbReference type="SAM" id="SignalP"/>
    </source>
</evidence>
<dbReference type="InterPro" id="IPR050263">
    <property type="entry name" value="Bact_Fimbrial_Adh_Pro"/>
</dbReference>
<feature type="domain" description="Fimbrial-type adhesion" evidence="6">
    <location>
        <begin position="63"/>
        <end position="211"/>
    </location>
</feature>
<evidence type="ECO:0000256" key="2">
    <source>
        <dbReference type="ARBA" id="ARBA00006671"/>
    </source>
</evidence>
<dbReference type="Pfam" id="PF00419">
    <property type="entry name" value="Fimbrial"/>
    <property type="match status" value="1"/>
</dbReference>
<accession>D4BCT6</accession>
<dbReference type="Proteomes" id="UP000003880">
    <property type="component" value="Unassembled WGS sequence"/>
</dbReference>
<comment type="similarity">
    <text evidence="2">Belongs to the fimbrial protein family.</text>
</comment>
<evidence type="ECO:0000259" key="6">
    <source>
        <dbReference type="Pfam" id="PF00419"/>
    </source>
</evidence>
<feature type="signal peptide" evidence="5">
    <location>
        <begin position="1"/>
        <end position="46"/>
    </location>
</feature>
<dbReference type="FunFam" id="2.60.40.1090:FF:000001">
    <property type="entry name" value="Type-1 fimbrial major subunit"/>
    <property type="match status" value="1"/>
</dbReference>
<reference evidence="7 8" key="1">
    <citation type="submission" date="2010-02" db="EMBL/GenBank/DDBJ databases">
        <authorList>
            <person name="Weinstock G."/>
            <person name="Sodergren E."/>
            <person name="Clifton S."/>
            <person name="Fulton L."/>
            <person name="Fulton B."/>
            <person name="Courtney L."/>
            <person name="Fronick C."/>
            <person name="Harrison M."/>
            <person name="Strong C."/>
            <person name="Farmer C."/>
            <person name="Delahaunty K."/>
            <person name="Markovic C."/>
            <person name="Hall O."/>
            <person name="Minx P."/>
            <person name="Tomlinson C."/>
            <person name="Mitreva M."/>
            <person name="Nelson J."/>
            <person name="Hou S."/>
            <person name="Wollam A."/>
            <person name="Pepin K.H."/>
            <person name="Johnson M."/>
            <person name="Bhonagiri V."/>
            <person name="Zhang X."/>
            <person name="Suruliraj S."/>
            <person name="Warren W."/>
            <person name="Chinwalla A."/>
            <person name="Mardis E.R."/>
            <person name="Wilson R.K."/>
        </authorList>
    </citation>
    <scope>NUCLEOTIDE SEQUENCE [LARGE SCALE GENOMIC DNA]</scope>
    <source>
        <strain evidence="7 8">ATCC 29220</strain>
    </source>
</reference>
<keyword evidence="4" id="KW-0281">Fimbrium</keyword>
<dbReference type="InterPro" id="IPR008966">
    <property type="entry name" value="Adhesion_dom_sf"/>
</dbReference>
<dbReference type="NCBIfam" id="NF011741">
    <property type="entry name" value="PRK15194.1"/>
    <property type="match status" value="1"/>
</dbReference>
<feature type="chain" id="PRO_5003054673" evidence="5">
    <location>
        <begin position="47"/>
        <end position="212"/>
    </location>
</feature>
<dbReference type="eggNOG" id="COG3539">
    <property type="taxonomic scope" value="Bacteria"/>
</dbReference>
<sequence>MSIMIQTDPAGRRSRMCVIQGKSMKHKLIASSVIASLMLVAGAAVAAEPAATDPVSVSGGTVHFEGELVNAACAVSTQSSDQVVTLGQYRTASFTAVGDTTAQIPFTIVLNDCDPKVAATAAVAFSGQTDITNNNLLAVSSSDNSTTAGGVGIEILDNTSTALKPDGATFSTAQALVEGTNTLRFSARYKATATSATPGQANADATFIMKYE</sequence>
<proteinExistence type="inferred from homology"/>
<dbReference type="AlphaFoldDB" id="D4BCT6"/>
<name>D4BCT6_9ENTR</name>
<evidence type="ECO:0000313" key="8">
    <source>
        <dbReference type="Proteomes" id="UP000003880"/>
    </source>
</evidence>
<evidence type="ECO:0000256" key="1">
    <source>
        <dbReference type="ARBA" id="ARBA00004561"/>
    </source>
</evidence>
<dbReference type="Gene3D" id="2.60.40.1090">
    <property type="entry name" value="Fimbrial-type adhesion domain"/>
    <property type="match status" value="1"/>
</dbReference>
<dbReference type="PANTHER" id="PTHR33420:SF12">
    <property type="entry name" value="FIMBRIN-LIKE PROTEIN FIMI-RELATED"/>
    <property type="match status" value="1"/>
</dbReference>
<organism evidence="7 8">
    <name type="scientific">Citrobacter youngae ATCC 29220</name>
    <dbReference type="NCBI Taxonomy" id="500640"/>
    <lineage>
        <taxon>Bacteria</taxon>
        <taxon>Pseudomonadati</taxon>
        <taxon>Pseudomonadota</taxon>
        <taxon>Gammaproteobacteria</taxon>
        <taxon>Enterobacterales</taxon>
        <taxon>Enterobacteriaceae</taxon>
        <taxon>Citrobacter</taxon>
        <taxon>Citrobacter freundii complex</taxon>
    </lineage>
</organism>
<dbReference type="InterPro" id="IPR000259">
    <property type="entry name" value="Adhesion_dom_fimbrial"/>
</dbReference>
<evidence type="ECO:0000256" key="4">
    <source>
        <dbReference type="ARBA" id="ARBA00023263"/>
    </source>
</evidence>
<evidence type="ECO:0000313" key="7">
    <source>
        <dbReference type="EMBL" id="EFE08422.1"/>
    </source>
</evidence>
<comment type="caution">
    <text evidence="7">The sequence shown here is derived from an EMBL/GenBank/DDBJ whole genome shotgun (WGS) entry which is preliminary data.</text>
</comment>
<dbReference type="EMBL" id="ABWL02000008">
    <property type="protein sequence ID" value="EFE08422.1"/>
    <property type="molecule type" value="Genomic_DNA"/>
</dbReference>
<gene>
    <name evidence="7" type="ORF">CIT292_08301</name>
</gene>
<dbReference type="GO" id="GO:0043709">
    <property type="term" value="P:cell adhesion involved in single-species biofilm formation"/>
    <property type="evidence" value="ECO:0007669"/>
    <property type="project" value="TreeGrafter"/>
</dbReference>
<dbReference type="SUPFAM" id="SSF49401">
    <property type="entry name" value="Bacterial adhesins"/>
    <property type="match status" value="1"/>
</dbReference>
<evidence type="ECO:0000256" key="3">
    <source>
        <dbReference type="ARBA" id="ARBA00022729"/>
    </source>
</evidence>
<keyword evidence="3 5" id="KW-0732">Signal</keyword>
<protein>
    <submittedName>
        <fullName evidence="7">Fimbrial protein</fullName>
    </submittedName>
</protein>
<dbReference type="InterPro" id="IPR036937">
    <property type="entry name" value="Adhesion_dom_fimbrial_sf"/>
</dbReference>